<evidence type="ECO:0000256" key="7">
    <source>
        <dbReference type="ARBA" id="ARBA00036527"/>
    </source>
</evidence>
<comment type="similarity">
    <text evidence="1">Belongs to the ATP-dependent AMP-binding enzyme family.</text>
</comment>
<dbReference type="GO" id="GO:0004467">
    <property type="term" value="F:long-chain fatty acid-CoA ligase activity"/>
    <property type="evidence" value="ECO:0007669"/>
    <property type="project" value="UniProtKB-EC"/>
</dbReference>
<evidence type="ECO:0000259" key="11">
    <source>
        <dbReference type="Pfam" id="PF00501"/>
    </source>
</evidence>
<organism evidence="13 14">
    <name type="scientific">Steinernema hermaphroditum</name>
    <dbReference type="NCBI Taxonomy" id="289476"/>
    <lineage>
        <taxon>Eukaryota</taxon>
        <taxon>Metazoa</taxon>
        <taxon>Ecdysozoa</taxon>
        <taxon>Nematoda</taxon>
        <taxon>Chromadorea</taxon>
        <taxon>Rhabditida</taxon>
        <taxon>Tylenchina</taxon>
        <taxon>Panagrolaimomorpha</taxon>
        <taxon>Strongyloidoidea</taxon>
        <taxon>Steinernematidae</taxon>
        <taxon>Steinernema</taxon>
    </lineage>
</organism>
<evidence type="ECO:0000256" key="2">
    <source>
        <dbReference type="ARBA" id="ARBA00022598"/>
    </source>
</evidence>
<dbReference type="FunFam" id="3.30.300.30:FF:000002">
    <property type="entry name" value="Long-chain fatty acid transport protein 1"/>
    <property type="match status" value="1"/>
</dbReference>
<keyword evidence="10" id="KW-0812">Transmembrane</keyword>
<evidence type="ECO:0000256" key="10">
    <source>
        <dbReference type="SAM" id="Phobius"/>
    </source>
</evidence>
<feature type="transmembrane region" description="Helical" evidence="10">
    <location>
        <begin position="12"/>
        <end position="29"/>
    </location>
</feature>
<evidence type="ECO:0000256" key="3">
    <source>
        <dbReference type="ARBA" id="ARBA00022741"/>
    </source>
</evidence>
<keyword evidence="2" id="KW-0436">Ligase</keyword>
<feature type="domain" description="AMP-dependent synthetase/ligase" evidence="11">
    <location>
        <begin position="75"/>
        <end position="383"/>
    </location>
</feature>
<feature type="domain" description="AMP-binding enzyme C-terminal" evidence="12">
    <location>
        <begin position="492"/>
        <end position="572"/>
    </location>
</feature>
<dbReference type="Pfam" id="PF00501">
    <property type="entry name" value="AMP-binding"/>
    <property type="match status" value="1"/>
</dbReference>
<keyword evidence="10" id="KW-0472">Membrane</keyword>
<dbReference type="EC" id="6.2.1.3" evidence="6"/>
<evidence type="ECO:0000256" key="4">
    <source>
        <dbReference type="ARBA" id="ARBA00022832"/>
    </source>
</evidence>
<evidence type="ECO:0000256" key="8">
    <source>
        <dbReference type="ARBA" id="ARBA00041297"/>
    </source>
</evidence>
<accession>A0AA39LPZ8</accession>
<evidence type="ECO:0000256" key="6">
    <source>
        <dbReference type="ARBA" id="ARBA00026121"/>
    </source>
</evidence>
<dbReference type="EMBL" id="JAUCMV010000004">
    <property type="protein sequence ID" value="KAK0405811.1"/>
    <property type="molecule type" value="Genomic_DNA"/>
</dbReference>
<comment type="catalytic activity">
    <reaction evidence="9">
        <text>tetracosanoate + ATP + CoA = tetracosanoyl-CoA + AMP + diphosphate</text>
        <dbReference type="Rhea" id="RHEA:33639"/>
        <dbReference type="ChEBI" id="CHEBI:30616"/>
        <dbReference type="ChEBI" id="CHEBI:31014"/>
        <dbReference type="ChEBI" id="CHEBI:33019"/>
        <dbReference type="ChEBI" id="CHEBI:57287"/>
        <dbReference type="ChEBI" id="CHEBI:65052"/>
        <dbReference type="ChEBI" id="CHEBI:456215"/>
    </reaction>
    <physiologicalReaction direction="left-to-right" evidence="9">
        <dbReference type="Rhea" id="RHEA:33640"/>
    </physiologicalReaction>
</comment>
<dbReference type="AlphaFoldDB" id="A0AA39LPZ8"/>
<evidence type="ECO:0000313" key="13">
    <source>
        <dbReference type="EMBL" id="KAK0405811.1"/>
    </source>
</evidence>
<evidence type="ECO:0000256" key="5">
    <source>
        <dbReference type="ARBA" id="ARBA00022840"/>
    </source>
</evidence>
<evidence type="ECO:0000256" key="9">
    <source>
        <dbReference type="ARBA" id="ARBA00048666"/>
    </source>
</evidence>
<keyword evidence="5" id="KW-0067">ATP-binding</keyword>
<sequence>MSPSAPWVDEVLRLFAVPIVMCLVHWLAMNADFLRRAVRTAPRDIRGALAVLRLKFSMKRALKSDRGIQDILLDTVARNRKKVAIVDIDREIEWTFEELNENVNRYARFLQGMGVKPNDVVALVLTNSAHYVAAWLGCAKIGAVSAWINTNLRHSSLQHCLDVSNAMLILADDEILQGVREVTEKPVFALSEVNVGEQSTYEPVCEEPPRFQSRLCLIYTSGTTGLPKAAVIKHLRFYYIAKSGTFVFGCKHSDRIYVCLPMYHTSAGVLGIGQTIVNGSTCVIARKFGVRRFWKDCVRFECTVGQYIGEICRYLLTAEPCEEEKLHKVRLMIGNGLRPAIWTQFVDRFRIAKVAELFGSTEGTSNLVNFVNKVGSCGFIPIYPFVHKFYPVMLYQADLETGELLRDDEGRAIPCKPGETGVLVCKLRRKDPILQFEGYIDPKDTEKRIVHLPEPAFCSGDILEWDDLGYFYFKDRTGDTFRWKGENVSTTEVESVLQAVVALEDSIVFGVQIPSAEGRAGMIAVVVDRRQSDSIADVLDLVMQRFAANLPPYAVPIFVRVCSEVDKTGTFKLRKVRLQQEGLNCGDDAVFVLDTIIKRYVPFHKEMLHKLKF</sequence>
<comment type="caution">
    <text evidence="13">The sequence shown here is derived from an EMBL/GenBank/DDBJ whole genome shotgun (WGS) entry which is preliminary data.</text>
</comment>
<dbReference type="InterPro" id="IPR020845">
    <property type="entry name" value="AMP-binding_CS"/>
</dbReference>
<keyword evidence="3" id="KW-0547">Nucleotide-binding</keyword>
<dbReference type="Pfam" id="PF13193">
    <property type="entry name" value="AMP-binding_C"/>
    <property type="match status" value="1"/>
</dbReference>
<dbReference type="InterPro" id="IPR042099">
    <property type="entry name" value="ANL_N_sf"/>
</dbReference>
<proteinExistence type="inferred from homology"/>
<keyword evidence="14" id="KW-1185">Reference proteome</keyword>
<dbReference type="GO" id="GO:0044539">
    <property type="term" value="P:long-chain fatty acid import into cell"/>
    <property type="evidence" value="ECO:0007669"/>
    <property type="project" value="TreeGrafter"/>
</dbReference>
<evidence type="ECO:0000313" key="14">
    <source>
        <dbReference type="Proteomes" id="UP001175271"/>
    </source>
</evidence>
<evidence type="ECO:0000256" key="1">
    <source>
        <dbReference type="ARBA" id="ARBA00006432"/>
    </source>
</evidence>
<dbReference type="InterPro" id="IPR045851">
    <property type="entry name" value="AMP-bd_C_sf"/>
</dbReference>
<keyword evidence="4" id="KW-0276">Fatty acid metabolism</keyword>
<dbReference type="GO" id="GO:0005324">
    <property type="term" value="F:long-chain fatty acid transmembrane transporter activity"/>
    <property type="evidence" value="ECO:0007669"/>
    <property type="project" value="TreeGrafter"/>
</dbReference>
<dbReference type="PANTHER" id="PTHR43107">
    <property type="entry name" value="LONG-CHAIN FATTY ACID TRANSPORT PROTEIN"/>
    <property type="match status" value="1"/>
</dbReference>
<dbReference type="Gene3D" id="3.40.50.12780">
    <property type="entry name" value="N-terminal domain of ligase-like"/>
    <property type="match status" value="1"/>
</dbReference>
<keyword evidence="4" id="KW-0443">Lipid metabolism</keyword>
<dbReference type="Gene3D" id="3.30.300.30">
    <property type="match status" value="1"/>
</dbReference>
<protein>
    <recommendedName>
        <fullName evidence="6">long-chain-fatty-acid--CoA ligase</fullName>
        <ecNumber evidence="6">6.2.1.3</ecNumber>
    </recommendedName>
    <alternativeName>
        <fullName evidence="8">Long-chain-fatty-acid--CoA ligase</fullName>
    </alternativeName>
</protein>
<name>A0AA39LPZ8_9BILA</name>
<dbReference type="PROSITE" id="PS00455">
    <property type="entry name" value="AMP_BINDING"/>
    <property type="match status" value="1"/>
</dbReference>
<dbReference type="InterPro" id="IPR025110">
    <property type="entry name" value="AMP-bd_C"/>
</dbReference>
<dbReference type="GO" id="GO:0005524">
    <property type="term" value="F:ATP binding"/>
    <property type="evidence" value="ECO:0007669"/>
    <property type="project" value="UniProtKB-KW"/>
</dbReference>
<dbReference type="InterPro" id="IPR000873">
    <property type="entry name" value="AMP-dep_synth/lig_dom"/>
</dbReference>
<dbReference type="SUPFAM" id="SSF56801">
    <property type="entry name" value="Acetyl-CoA synthetase-like"/>
    <property type="match status" value="1"/>
</dbReference>
<comment type="catalytic activity">
    <reaction evidence="7">
        <text>a very long-chain fatty acid + ATP + CoA = a very long-chain fatty acyl-CoA + AMP + diphosphate</text>
        <dbReference type="Rhea" id="RHEA:54536"/>
        <dbReference type="ChEBI" id="CHEBI:30616"/>
        <dbReference type="ChEBI" id="CHEBI:33019"/>
        <dbReference type="ChEBI" id="CHEBI:57287"/>
        <dbReference type="ChEBI" id="CHEBI:58950"/>
        <dbReference type="ChEBI" id="CHEBI:138261"/>
        <dbReference type="ChEBI" id="CHEBI:456215"/>
    </reaction>
    <physiologicalReaction direction="left-to-right" evidence="7">
        <dbReference type="Rhea" id="RHEA:54537"/>
    </physiologicalReaction>
</comment>
<dbReference type="GO" id="GO:0005789">
    <property type="term" value="C:endoplasmic reticulum membrane"/>
    <property type="evidence" value="ECO:0007669"/>
    <property type="project" value="TreeGrafter"/>
</dbReference>
<dbReference type="PANTHER" id="PTHR43107:SF15">
    <property type="entry name" value="FATTY ACID TRANSPORT PROTEIN 3, ISOFORM A"/>
    <property type="match status" value="1"/>
</dbReference>
<dbReference type="Proteomes" id="UP001175271">
    <property type="component" value="Unassembled WGS sequence"/>
</dbReference>
<keyword evidence="10" id="KW-1133">Transmembrane helix</keyword>
<reference evidence="13" key="1">
    <citation type="submission" date="2023-06" db="EMBL/GenBank/DDBJ databases">
        <title>Genomic analysis of the entomopathogenic nematode Steinernema hermaphroditum.</title>
        <authorList>
            <person name="Schwarz E.M."/>
            <person name="Heppert J.K."/>
            <person name="Baniya A."/>
            <person name="Schwartz H.T."/>
            <person name="Tan C.-H."/>
            <person name="Antoshechkin I."/>
            <person name="Sternberg P.W."/>
            <person name="Goodrich-Blair H."/>
            <person name="Dillman A.R."/>
        </authorList>
    </citation>
    <scope>NUCLEOTIDE SEQUENCE</scope>
    <source>
        <strain evidence="13">PS9179</strain>
        <tissue evidence="13">Whole animal</tissue>
    </source>
</reference>
<dbReference type="GO" id="GO:0005886">
    <property type="term" value="C:plasma membrane"/>
    <property type="evidence" value="ECO:0007669"/>
    <property type="project" value="TreeGrafter"/>
</dbReference>
<evidence type="ECO:0000259" key="12">
    <source>
        <dbReference type="Pfam" id="PF13193"/>
    </source>
</evidence>
<gene>
    <name evidence="13" type="ORF">QR680_018212</name>
</gene>